<evidence type="ECO:0000313" key="3">
    <source>
        <dbReference type="Proteomes" id="UP000751190"/>
    </source>
</evidence>
<accession>A0A8J5X5N5</accession>
<feature type="compositionally biased region" description="Low complexity" evidence="1">
    <location>
        <begin position="1403"/>
        <end position="1414"/>
    </location>
</feature>
<dbReference type="PANTHER" id="PTHR35397:SF1">
    <property type="entry name" value="ARMADILLO-LIKE HELICAL DOMAIN-CONTAINING PROTEIN"/>
    <property type="match status" value="1"/>
</dbReference>
<sequence>MAAGPGARPAHRLPSFVRLLALLIAWRVVIGPLWDPAWAELVALLRALARRLDGRLLLARPLHGRRWTITPRATPAPSAAALRTSTCDEPELTTRAAGVPLELQADLGAIRAHLHSARLGARHSMQFELGPLVKLQTEAVEGGGEVAWDEAFRVSLAASATALRSWCLAISCVEHTPAGSRLVGRASISLWACATGPRSHDHELRSPADDRAPVGRVAFRLTFGEHRAWAVSIERLRFEIPLDSIALDQLLGAGQEPGTAAAAGGTSWLRARRQLALDHRKRCTRLTYRLSLKQLVADTLFVSPVAKELRLEAAGASAAAAATAAAAAAARAAQSQPALAGRAESDAGEASMRARRLSWDGSRGGAAGSAPFTAANPPLGISERTHTGPPAYGGGGAREAGKSRTAAADAGGAHDGGAGKQPGSSASSSSPPPPPALPVPPPKPPAVFTRASSSSVAACLASPGAAIGTGLSAAVGGGGGGGGGVGPGSGGGSGGGAVGGAPPAGGAYGDADGPGAFGDAGADAHGGGDDWATVVEWDASELPPIVSFGYFEELMYGTVRLQLTADSGDAAETRAAADGGGGGCGGGSGGSCARSRAASGACSTCKSAAAALAQGGACAPDDARVCTACGAAAALSPLACAQAAPLSPATLPVDLSMEQRFKTGRQSALAWLRLEQLYLRSTPVRSRGAACTACAACAACVACVADCAADDGGGVCVGASRGTSDASGAEGGSEASGAGGGGGGGGGASVSAAGGSGGDADADADGSHDLVASFREFVWVKGVRAGRVTGTVRFESPPLFSQLLTGTLSEGGVVRQVCTVIVPRTAERNPGLDADVGGGSGGGGGGGGGVLSGPSSAFSSFWASLVSPGDPGVESSSEPHELHVLTERLLAQISAGAAGCADGRVSSTFDQVDRLLQSSHKETLVSFVYSSASRLHDTQALLLSFALRLLDAVPVTRFSLRARCYCTLQLLLRRGELNQLVLDQLGPGGPGLPTEIIRLLTTLLYRLLATALNGLHHGDMLEEQPSFRAAVIGICYFRVPRFADPLIEALAEPAAADRDALPGAALGAPTPSPPPTAAGALDVRSAGSVAIPEWRGLVFDLENDDTLSARVRPSEALRSHSDGSLDDAAHRPAGAPRSLSIASLFDWSPLHEAAERTLGAAELAQLRALVPPVAAWRSRLRAAGTPLFCSIFEQWVHEVASSARDMDEAQWHTVPGYKPLLKRFLLELKAQHVMHYPEAMLRLALVLLQHTHLHSVLTRIVLLKTNLHDVGGVSAALDLVGVWVGTLKHVNMPMIRSAFDFEFLFDAIRVLLEGEQMQLLLKTIEFLYTGFDLLLEEQADVLRRVVRPFFLKLFCHWSPNVRRFFHHLLIFRLVRPIGWTRVVEQLPTYRVLPAVASTTAAPGAAPAAQSPLPARTHASPTDFRRAVPASPRPGAMIARFPRGSTGDLTGVGAALPPNGGAGAHLASSSSFDSDGGDVVTWYEQAVDDMRQRRLSRVPHELRAYVEPSVRALDALCEQHAAVLRMAVSSGEPLIIPTLHWDTLLLDNEAY</sequence>
<dbReference type="PANTHER" id="PTHR35397">
    <property type="entry name" value="C2 DOMAIN-CONTAINING PROTEIN-RELATED"/>
    <property type="match status" value="1"/>
</dbReference>
<dbReference type="EMBL" id="JAGTXO010000052">
    <property type="protein sequence ID" value="KAG8458399.1"/>
    <property type="molecule type" value="Genomic_DNA"/>
</dbReference>
<feature type="region of interest" description="Disordered" evidence="1">
    <location>
        <begin position="1403"/>
        <end position="1426"/>
    </location>
</feature>
<dbReference type="OrthoDB" id="296767at2759"/>
<feature type="compositionally biased region" description="Gly residues" evidence="1">
    <location>
        <begin position="737"/>
        <end position="758"/>
    </location>
</feature>
<proteinExistence type="predicted"/>
<dbReference type="Pfam" id="PF08578">
    <property type="entry name" value="DUF1765"/>
    <property type="match status" value="1"/>
</dbReference>
<feature type="compositionally biased region" description="Gly residues" evidence="1">
    <location>
        <begin position="836"/>
        <end position="849"/>
    </location>
</feature>
<keyword evidence="3" id="KW-1185">Reference proteome</keyword>
<feature type="compositionally biased region" description="Basic and acidic residues" evidence="1">
    <location>
        <begin position="1113"/>
        <end position="1130"/>
    </location>
</feature>
<feature type="region of interest" description="Disordered" evidence="1">
    <location>
        <begin position="1113"/>
        <end position="1133"/>
    </location>
</feature>
<feature type="region of interest" description="Disordered" evidence="1">
    <location>
        <begin position="340"/>
        <end position="449"/>
    </location>
</feature>
<reference evidence="2" key="1">
    <citation type="submission" date="2021-05" db="EMBL/GenBank/DDBJ databases">
        <title>The genome of the haptophyte Pavlova lutheri (Diacronema luteri, Pavlovales) - a model for lipid biosynthesis in eukaryotic algae.</title>
        <authorList>
            <person name="Hulatt C.J."/>
            <person name="Posewitz M.C."/>
        </authorList>
    </citation>
    <scope>NUCLEOTIDE SEQUENCE</scope>
    <source>
        <strain evidence="2">NIVA-4/92</strain>
    </source>
</reference>
<evidence type="ECO:0000256" key="1">
    <source>
        <dbReference type="SAM" id="MobiDB-lite"/>
    </source>
</evidence>
<evidence type="ECO:0008006" key="4">
    <source>
        <dbReference type="Google" id="ProtNLM"/>
    </source>
</evidence>
<comment type="caution">
    <text evidence="2">The sequence shown here is derived from an EMBL/GenBank/DDBJ whole genome shotgun (WGS) entry which is preliminary data.</text>
</comment>
<protein>
    <recommendedName>
        <fullName evidence="4">C2 domain-containing protein</fullName>
    </recommendedName>
</protein>
<organism evidence="2 3">
    <name type="scientific">Diacronema lutheri</name>
    <name type="common">Unicellular marine alga</name>
    <name type="synonym">Monochrysis lutheri</name>
    <dbReference type="NCBI Taxonomy" id="2081491"/>
    <lineage>
        <taxon>Eukaryota</taxon>
        <taxon>Haptista</taxon>
        <taxon>Haptophyta</taxon>
        <taxon>Pavlovophyceae</taxon>
        <taxon>Pavlovales</taxon>
        <taxon>Pavlovaceae</taxon>
        <taxon>Diacronema</taxon>
    </lineage>
</organism>
<feature type="compositionally biased region" description="Pro residues" evidence="1">
    <location>
        <begin position="430"/>
        <end position="445"/>
    </location>
</feature>
<evidence type="ECO:0000313" key="2">
    <source>
        <dbReference type="EMBL" id="KAG8458399.1"/>
    </source>
</evidence>
<gene>
    <name evidence="2" type="ORF">KFE25_004540</name>
</gene>
<dbReference type="InterPro" id="IPR013887">
    <property type="entry name" value="UPF0592"/>
</dbReference>
<name>A0A8J5X5N5_DIALT</name>
<feature type="region of interest" description="Disordered" evidence="1">
    <location>
        <begin position="828"/>
        <end position="849"/>
    </location>
</feature>
<feature type="region of interest" description="Disordered" evidence="1">
    <location>
        <begin position="722"/>
        <end position="762"/>
    </location>
</feature>
<feature type="compositionally biased region" description="Low complexity" evidence="1">
    <location>
        <begin position="724"/>
        <end position="736"/>
    </location>
</feature>
<dbReference type="Proteomes" id="UP000751190">
    <property type="component" value="Unassembled WGS sequence"/>
</dbReference>